<dbReference type="PANTHER" id="PTHR10359:SF18">
    <property type="entry name" value="ENDONUCLEASE III"/>
    <property type="match status" value="1"/>
</dbReference>
<dbReference type="PIRSF" id="PIRSF001435">
    <property type="entry name" value="Nth"/>
    <property type="match status" value="1"/>
</dbReference>
<dbReference type="InterPro" id="IPR023170">
    <property type="entry name" value="HhH_base_excis_C"/>
</dbReference>
<evidence type="ECO:0000256" key="3">
    <source>
        <dbReference type="ARBA" id="ARBA00022723"/>
    </source>
</evidence>
<dbReference type="GO" id="GO:0046872">
    <property type="term" value="F:metal ion binding"/>
    <property type="evidence" value="ECO:0007669"/>
    <property type="project" value="UniProtKB-KW"/>
</dbReference>
<evidence type="ECO:0000256" key="5">
    <source>
        <dbReference type="ARBA" id="ARBA00022801"/>
    </source>
</evidence>
<dbReference type="SMART" id="SM00478">
    <property type="entry name" value="ENDO3c"/>
    <property type="match status" value="1"/>
</dbReference>
<comment type="similarity">
    <text evidence="1 10">Belongs to the Nth/MutY family.</text>
</comment>
<dbReference type="EC" id="4.2.99.18" evidence="10"/>
<comment type="catalytic activity">
    <reaction evidence="10">
        <text>2'-deoxyribonucleotide-(2'-deoxyribose 5'-phosphate)-2'-deoxyribonucleotide-DNA = a 3'-end 2'-deoxyribonucleotide-(2,3-dehydro-2,3-deoxyribose 5'-phosphate)-DNA + a 5'-end 5'-phospho-2'-deoxyribonucleoside-DNA + H(+)</text>
        <dbReference type="Rhea" id="RHEA:66592"/>
        <dbReference type="Rhea" id="RHEA-COMP:13180"/>
        <dbReference type="Rhea" id="RHEA-COMP:16897"/>
        <dbReference type="Rhea" id="RHEA-COMP:17067"/>
        <dbReference type="ChEBI" id="CHEBI:15378"/>
        <dbReference type="ChEBI" id="CHEBI:136412"/>
        <dbReference type="ChEBI" id="CHEBI:157695"/>
        <dbReference type="ChEBI" id="CHEBI:167181"/>
        <dbReference type="EC" id="4.2.99.18"/>
    </reaction>
</comment>
<keyword evidence="3 10" id="KW-0479">Metal-binding</keyword>
<keyword evidence="9 10" id="KW-0326">Glycosidase</keyword>
<dbReference type="GO" id="GO:0140078">
    <property type="term" value="F:class I DNA-(apurinic or apyrimidinic site) endonuclease activity"/>
    <property type="evidence" value="ECO:0007669"/>
    <property type="project" value="UniProtKB-EC"/>
</dbReference>
<feature type="binding site" evidence="10">
    <location>
        <position position="195"/>
    </location>
    <ligand>
        <name>[4Fe-4S] cluster</name>
        <dbReference type="ChEBI" id="CHEBI:49883"/>
    </ligand>
</feature>
<feature type="domain" description="HhH-GPD" evidence="11">
    <location>
        <begin position="39"/>
        <end position="186"/>
    </location>
</feature>
<dbReference type="FunFam" id="1.10.340.30:FF:000001">
    <property type="entry name" value="Endonuclease III"/>
    <property type="match status" value="1"/>
</dbReference>
<feature type="binding site" evidence="10">
    <location>
        <position position="204"/>
    </location>
    <ligand>
        <name>[4Fe-4S] cluster</name>
        <dbReference type="ChEBI" id="CHEBI:49883"/>
    </ligand>
</feature>
<evidence type="ECO:0000256" key="8">
    <source>
        <dbReference type="ARBA" id="ARBA00023204"/>
    </source>
</evidence>
<keyword evidence="7 10" id="KW-0411">Iron-sulfur</keyword>
<feature type="binding site" evidence="10">
    <location>
        <position position="188"/>
    </location>
    <ligand>
        <name>[4Fe-4S] cluster</name>
        <dbReference type="ChEBI" id="CHEBI:49883"/>
    </ligand>
</feature>
<dbReference type="SUPFAM" id="SSF48150">
    <property type="entry name" value="DNA-glycosylase"/>
    <property type="match status" value="1"/>
</dbReference>
<dbReference type="GO" id="GO:0006285">
    <property type="term" value="P:base-excision repair, AP site formation"/>
    <property type="evidence" value="ECO:0007669"/>
    <property type="project" value="TreeGrafter"/>
</dbReference>
<evidence type="ECO:0000256" key="1">
    <source>
        <dbReference type="ARBA" id="ARBA00008343"/>
    </source>
</evidence>
<keyword evidence="4 10" id="KW-0227">DNA damage</keyword>
<keyword evidence="6 10" id="KW-0408">Iron</keyword>
<dbReference type="GO" id="GO:0019104">
    <property type="term" value="F:DNA N-glycosylase activity"/>
    <property type="evidence" value="ECO:0007669"/>
    <property type="project" value="UniProtKB-UniRule"/>
</dbReference>
<organism evidence="12">
    <name type="scientific">uncultured bacterium</name>
    <name type="common">gcode 4</name>
    <dbReference type="NCBI Taxonomy" id="1234023"/>
    <lineage>
        <taxon>Bacteria</taxon>
        <taxon>environmental samples</taxon>
    </lineage>
</organism>
<dbReference type="Gene3D" id="1.10.340.30">
    <property type="entry name" value="Hypothetical protein, domain 2"/>
    <property type="match status" value="1"/>
</dbReference>
<dbReference type="Pfam" id="PF00730">
    <property type="entry name" value="HhH-GPD"/>
    <property type="match status" value="1"/>
</dbReference>
<evidence type="ECO:0000256" key="6">
    <source>
        <dbReference type="ARBA" id="ARBA00023004"/>
    </source>
</evidence>
<evidence type="ECO:0000256" key="10">
    <source>
        <dbReference type="HAMAP-Rule" id="MF_00942"/>
    </source>
</evidence>
<evidence type="ECO:0000313" key="12">
    <source>
        <dbReference type="EMBL" id="EKE26686.1"/>
    </source>
</evidence>
<gene>
    <name evidence="10" type="primary">nth</name>
    <name evidence="12" type="ORF">ACD_4C00193G0001</name>
</gene>
<dbReference type="GO" id="GO:0003677">
    <property type="term" value="F:DNA binding"/>
    <property type="evidence" value="ECO:0007669"/>
    <property type="project" value="UniProtKB-UniRule"/>
</dbReference>
<evidence type="ECO:0000256" key="2">
    <source>
        <dbReference type="ARBA" id="ARBA00022485"/>
    </source>
</evidence>
<dbReference type="InterPro" id="IPR011257">
    <property type="entry name" value="DNA_glycosylase"/>
</dbReference>
<comment type="function">
    <text evidence="10">DNA repair enzyme that has both DNA N-glycosylase activity and AP-lyase activity. The DNA N-glycosylase activity releases various damaged pyrimidines from DNA by cleaving the N-glycosidic bond, leaving an AP (apurinic/apyrimidinic) site. The AP-lyase activity cleaves the phosphodiester bond 3' to the AP site by a beta-elimination, leaving a 3'-terminal unsaturated sugar and a product with a terminal 5'-phosphate.</text>
</comment>
<keyword evidence="5 10" id="KW-0378">Hydrolase</keyword>
<proteinExistence type="inferred from homology"/>
<keyword evidence="8 10" id="KW-0234">DNA repair</keyword>
<protein>
    <recommendedName>
        <fullName evidence="10">Endonuclease III</fullName>
        <ecNumber evidence="10">4.2.99.18</ecNumber>
    </recommendedName>
    <alternativeName>
        <fullName evidence="10">DNA-(apurinic or apyrimidinic site) lyase</fullName>
    </alternativeName>
</protein>
<dbReference type="InterPro" id="IPR003265">
    <property type="entry name" value="HhH-GPD_domain"/>
</dbReference>
<dbReference type="CDD" id="cd00056">
    <property type="entry name" value="ENDO3c"/>
    <property type="match status" value="1"/>
</dbReference>
<dbReference type="Gene3D" id="1.10.1670.10">
    <property type="entry name" value="Helix-hairpin-Helix base-excision DNA repair enzymes (C-terminal)"/>
    <property type="match status" value="1"/>
</dbReference>
<keyword evidence="10" id="KW-0238">DNA-binding</keyword>
<evidence type="ECO:0000256" key="7">
    <source>
        <dbReference type="ARBA" id="ARBA00023014"/>
    </source>
</evidence>
<dbReference type="HAMAP" id="MF_00942">
    <property type="entry name" value="Nth"/>
    <property type="match status" value="1"/>
</dbReference>
<dbReference type="GO" id="GO:0051539">
    <property type="term" value="F:4 iron, 4 sulfur cluster binding"/>
    <property type="evidence" value="ECO:0007669"/>
    <property type="project" value="UniProtKB-UniRule"/>
</dbReference>
<sequence length="211" mass="25592">MKSKKEIEEIFDKIYSLYPDIKTELKYNTPFQFLVAVIMSAQATDKQVNKINEHFFKIIKEPIDVFRLSIQDIQDELKNLNYYKNKSKYIKLVWEKLYNEFNSIIPDDLDILRTFPWIWIKTAKVVLWVLYDAPYIWVDTHVHRVMNRLWIVHTKTPEETDKYLERILTLEQKRKMHHALVLFWRYNCPARAPKCKDCKIIDICSFDKKNI</sequence>
<name>K2F6I8_9BACT</name>
<evidence type="ECO:0000256" key="9">
    <source>
        <dbReference type="ARBA" id="ARBA00023295"/>
    </source>
</evidence>
<evidence type="ECO:0000259" key="11">
    <source>
        <dbReference type="SMART" id="SM00478"/>
    </source>
</evidence>
<accession>K2F6I8</accession>
<feature type="binding site" evidence="10">
    <location>
        <position position="198"/>
    </location>
    <ligand>
        <name>[4Fe-4S] cluster</name>
        <dbReference type="ChEBI" id="CHEBI:49883"/>
    </ligand>
</feature>
<keyword evidence="2 10" id="KW-0004">4Fe-4S</keyword>
<dbReference type="PANTHER" id="PTHR10359">
    <property type="entry name" value="A/G-SPECIFIC ADENINE GLYCOSYLASE/ENDONUCLEASE III"/>
    <property type="match status" value="1"/>
</dbReference>
<dbReference type="InterPro" id="IPR005759">
    <property type="entry name" value="Nth"/>
</dbReference>
<reference evidence="12" key="1">
    <citation type="journal article" date="2012" name="Science">
        <title>Fermentation, hydrogen, and sulfur metabolism in multiple uncultivated bacterial phyla.</title>
        <authorList>
            <person name="Wrighton K.C."/>
            <person name="Thomas B.C."/>
            <person name="Sharon I."/>
            <person name="Miller C.S."/>
            <person name="Castelle C.J."/>
            <person name="VerBerkmoes N.C."/>
            <person name="Wilkins M.J."/>
            <person name="Hettich R.L."/>
            <person name="Lipton M.S."/>
            <person name="Williams K.H."/>
            <person name="Long P.E."/>
            <person name="Banfield J.F."/>
        </authorList>
    </citation>
    <scope>NUCLEOTIDE SEQUENCE [LARGE SCALE GENOMIC DNA]</scope>
</reference>
<comment type="cofactor">
    <cofactor evidence="10">
        <name>[4Fe-4S] cluster</name>
        <dbReference type="ChEBI" id="CHEBI:49883"/>
    </cofactor>
    <text evidence="10">Binds 1 [4Fe-4S] cluster.</text>
</comment>
<comment type="caution">
    <text evidence="12">The sequence shown here is derived from an EMBL/GenBank/DDBJ whole genome shotgun (WGS) entry which is preliminary data.</text>
</comment>
<evidence type="ECO:0000256" key="4">
    <source>
        <dbReference type="ARBA" id="ARBA00022763"/>
    </source>
</evidence>
<keyword evidence="10" id="KW-0456">Lyase</keyword>
<dbReference type="EMBL" id="AMFJ01000709">
    <property type="protein sequence ID" value="EKE26686.1"/>
    <property type="molecule type" value="Genomic_DNA"/>
</dbReference>
<dbReference type="AlphaFoldDB" id="K2F6I8"/>